<dbReference type="OrthoDB" id="4160565at2759"/>
<keyword evidence="1" id="KW-0812">Transmembrane</keyword>
<reference evidence="2 3" key="1">
    <citation type="submission" date="2020-03" db="EMBL/GenBank/DDBJ databases">
        <title>Draft Genome Sequence of Cudoniella acicularis.</title>
        <authorList>
            <person name="Buettner E."/>
            <person name="Kellner H."/>
        </authorList>
    </citation>
    <scope>NUCLEOTIDE SEQUENCE [LARGE SCALE GENOMIC DNA]</scope>
    <source>
        <strain evidence="2 3">DSM 108380</strain>
    </source>
</reference>
<dbReference type="EMBL" id="JAAMPI010000367">
    <property type="protein sequence ID" value="KAF4632214.1"/>
    <property type="molecule type" value="Genomic_DNA"/>
</dbReference>
<gene>
    <name evidence="2" type="ORF">G7Y89_g5917</name>
</gene>
<keyword evidence="1" id="KW-1133">Transmembrane helix</keyword>
<evidence type="ECO:0000313" key="2">
    <source>
        <dbReference type="EMBL" id="KAF4632214.1"/>
    </source>
</evidence>
<dbReference type="AlphaFoldDB" id="A0A8H4RNW7"/>
<protein>
    <submittedName>
        <fullName evidence="2">Uncharacterized protein</fullName>
    </submittedName>
</protein>
<evidence type="ECO:0000313" key="3">
    <source>
        <dbReference type="Proteomes" id="UP000566819"/>
    </source>
</evidence>
<evidence type="ECO:0000256" key="1">
    <source>
        <dbReference type="SAM" id="Phobius"/>
    </source>
</evidence>
<sequence>MPSFSSTYLLPAIILNPAFILHLINTFVSHWVPPPPTVSHSPHPFMESLGPVPGSILYLDMHADEQLCWGYTVVMVIIQVLAFGRVSDNRVRRKSAKAAKIEREKIRREKLEKLQAERMHIASQTNGHADALDGLRDLPQKNGNINGAVNGLQTPNGKLDAKLVPESEETLEKYLRNPSPPSVADVVAGVVKVSKRLT</sequence>
<organism evidence="2 3">
    <name type="scientific">Cudoniella acicularis</name>
    <dbReference type="NCBI Taxonomy" id="354080"/>
    <lineage>
        <taxon>Eukaryota</taxon>
        <taxon>Fungi</taxon>
        <taxon>Dikarya</taxon>
        <taxon>Ascomycota</taxon>
        <taxon>Pezizomycotina</taxon>
        <taxon>Leotiomycetes</taxon>
        <taxon>Helotiales</taxon>
        <taxon>Tricladiaceae</taxon>
        <taxon>Cudoniella</taxon>
    </lineage>
</organism>
<feature type="transmembrane region" description="Helical" evidence="1">
    <location>
        <begin position="7"/>
        <end position="28"/>
    </location>
</feature>
<name>A0A8H4RNW7_9HELO</name>
<accession>A0A8H4RNW7</accession>
<proteinExistence type="predicted"/>
<keyword evidence="1" id="KW-0472">Membrane</keyword>
<comment type="caution">
    <text evidence="2">The sequence shown here is derived from an EMBL/GenBank/DDBJ whole genome shotgun (WGS) entry which is preliminary data.</text>
</comment>
<keyword evidence="3" id="KW-1185">Reference proteome</keyword>
<feature type="transmembrane region" description="Helical" evidence="1">
    <location>
        <begin position="69"/>
        <end position="87"/>
    </location>
</feature>
<dbReference type="Proteomes" id="UP000566819">
    <property type="component" value="Unassembled WGS sequence"/>
</dbReference>